<dbReference type="PANTHER" id="PTHR21621:SF0">
    <property type="entry name" value="BETA-CITRYLGLUTAMATE SYNTHASE B-RELATED"/>
    <property type="match status" value="1"/>
</dbReference>
<evidence type="ECO:0000256" key="1">
    <source>
        <dbReference type="ARBA" id="ARBA00022723"/>
    </source>
</evidence>
<evidence type="ECO:0000313" key="6">
    <source>
        <dbReference type="EMBL" id="MBA2225142.1"/>
    </source>
</evidence>
<dbReference type="RefSeq" id="WP_194536534.1">
    <property type="nucleotide sequence ID" value="NZ_JACEFB010000001.1"/>
</dbReference>
<dbReference type="Gene3D" id="3.30.1490.20">
    <property type="entry name" value="ATP-grasp fold, A domain"/>
    <property type="match status" value="1"/>
</dbReference>
<dbReference type="GO" id="GO:0005524">
    <property type="term" value="F:ATP binding"/>
    <property type="evidence" value="ECO:0007669"/>
    <property type="project" value="UniProtKB-UniRule"/>
</dbReference>
<dbReference type="EMBL" id="JACEFB010000001">
    <property type="protein sequence ID" value="MBA2225142.1"/>
    <property type="molecule type" value="Genomic_DNA"/>
</dbReference>
<dbReference type="AlphaFoldDB" id="A0A7V9AAW2"/>
<name>A0A7V9AAW2_9BACT</name>
<dbReference type="GO" id="GO:0005737">
    <property type="term" value="C:cytoplasm"/>
    <property type="evidence" value="ECO:0007669"/>
    <property type="project" value="TreeGrafter"/>
</dbReference>
<keyword evidence="3 4" id="KW-0067">ATP-binding</keyword>
<dbReference type="InterPro" id="IPR004666">
    <property type="entry name" value="Rp_bS6_RimK/Lys_biosynth_LsyX"/>
</dbReference>
<dbReference type="InterPro" id="IPR013651">
    <property type="entry name" value="ATP-grasp_RimK-type"/>
</dbReference>
<dbReference type="Pfam" id="PF08443">
    <property type="entry name" value="RimK"/>
    <property type="match status" value="1"/>
</dbReference>
<keyword evidence="6" id="KW-0436">Ligase</keyword>
<dbReference type="PROSITE" id="PS50975">
    <property type="entry name" value="ATP_GRASP"/>
    <property type="match status" value="1"/>
</dbReference>
<dbReference type="InterPro" id="IPR013815">
    <property type="entry name" value="ATP_grasp_subdomain_1"/>
</dbReference>
<comment type="caution">
    <text evidence="6">The sequence shown here is derived from an EMBL/GenBank/DDBJ whole genome shotgun (WGS) entry which is preliminary data.</text>
</comment>
<reference evidence="6 7" key="1">
    <citation type="submission" date="2020-07" db="EMBL/GenBank/DDBJ databases">
        <title>Thermogemmata thermophila gen. nov., sp. nov., a novel moderate thermophilic planctomycete from a Kamchatka hot spring.</title>
        <authorList>
            <person name="Elcheninov A.G."/>
            <person name="Podosokorskaya O.A."/>
            <person name="Kovaleva O.L."/>
            <person name="Novikov A."/>
            <person name="Bonch-Osmolovskaya E.A."/>
            <person name="Toshchakov S.V."/>
            <person name="Kublanov I.V."/>
        </authorList>
    </citation>
    <scope>NUCLEOTIDE SEQUENCE [LARGE SCALE GENOMIC DNA]</scope>
    <source>
        <strain evidence="6 7">2918</strain>
    </source>
</reference>
<dbReference type="Gene3D" id="3.40.50.20">
    <property type="match status" value="1"/>
</dbReference>
<dbReference type="GO" id="GO:0018169">
    <property type="term" value="F:ribosomal S6-glutamic acid ligase activity"/>
    <property type="evidence" value="ECO:0007669"/>
    <property type="project" value="TreeGrafter"/>
</dbReference>
<accession>A0A7V9AAW2</accession>
<dbReference type="InterPro" id="IPR011761">
    <property type="entry name" value="ATP-grasp"/>
</dbReference>
<dbReference type="Gene3D" id="3.30.470.20">
    <property type="entry name" value="ATP-grasp fold, B domain"/>
    <property type="match status" value="1"/>
</dbReference>
<dbReference type="Proteomes" id="UP000542342">
    <property type="component" value="Unassembled WGS sequence"/>
</dbReference>
<dbReference type="GO" id="GO:0009432">
    <property type="term" value="P:SOS response"/>
    <property type="evidence" value="ECO:0007669"/>
    <property type="project" value="TreeGrafter"/>
</dbReference>
<evidence type="ECO:0000256" key="4">
    <source>
        <dbReference type="PROSITE-ProRule" id="PRU00409"/>
    </source>
</evidence>
<organism evidence="6 7">
    <name type="scientific">Thermogemmata fonticola</name>
    <dbReference type="NCBI Taxonomy" id="2755323"/>
    <lineage>
        <taxon>Bacteria</taxon>
        <taxon>Pseudomonadati</taxon>
        <taxon>Planctomycetota</taxon>
        <taxon>Planctomycetia</taxon>
        <taxon>Gemmatales</taxon>
        <taxon>Gemmataceae</taxon>
        <taxon>Thermogemmata</taxon>
    </lineage>
</organism>
<protein>
    <submittedName>
        <fullName evidence="6">RimK family alpha-L-glutamate ligase</fullName>
    </submittedName>
</protein>
<keyword evidence="1" id="KW-0479">Metal-binding</keyword>
<dbReference type="NCBIfam" id="TIGR00768">
    <property type="entry name" value="rimK_fam"/>
    <property type="match status" value="1"/>
</dbReference>
<proteinExistence type="predicted"/>
<evidence type="ECO:0000256" key="3">
    <source>
        <dbReference type="ARBA" id="ARBA00022840"/>
    </source>
</evidence>
<sequence>MRVAILSGGRGWHVQDLLRAAEGLRLQADVLDFRHLSAGTGQGWNPGGGPLAGYQAALVRTIPAGSLEQIIFRMDCLHAAVLRGLTIVNAPKAVEVCVDKYLTSVRLSQAGLPTPLTFVAQRTEEAMQGFDVLGGDVVVKPLFGAEGRGLQRISDPELAWRTFRVLETSGQVIYLQQYLPHQGYDVRAFVLGNKVLAAMQRHARAGDWRTNVAQGGIAVARPVCGTIADLARRAAQAVDCLIAGVDLLQDRQDRWWVLEVNAVPGWKALAATCQIDVAQEIWRYVTRLARSVREV</sequence>
<feature type="domain" description="ATP-grasp" evidence="5">
    <location>
        <begin position="104"/>
        <end position="286"/>
    </location>
</feature>
<keyword evidence="7" id="KW-1185">Reference proteome</keyword>
<dbReference type="GO" id="GO:0046872">
    <property type="term" value="F:metal ion binding"/>
    <property type="evidence" value="ECO:0007669"/>
    <property type="project" value="UniProtKB-KW"/>
</dbReference>
<evidence type="ECO:0000256" key="2">
    <source>
        <dbReference type="ARBA" id="ARBA00022741"/>
    </source>
</evidence>
<dbReference type="PANTHER" id="PTHR21621">
    <property type="entry name" value="RIBOSOMAL PROTEIN S6 MODIFICATION PROTEIN"/>
    <property type="match status" value="1"/>
</dbReference>
<gene>
    <name evidence="6" type="ORF">H0921_03085</name>
</gene>
<evidence type="ECO:0000259" key="5">
    <source>
        <dbReference type="PROSITE" id="PS50975"/>
    </source>
</evidence>
<evidence type="ECO:0000313" key="7">
    <source>
        <dbReference type="Proteomes" id="UP000542342"/>
    </source>
</evidence>
<keyword evidence="2 4" id="KW-0547">Nucleotide-binding</keyword>
<dbReference type="SUPFAM" id="SSF56059">
    <property type="entry name" value="Glutathione synthetase ATP-binding domain-like"/>
    <property type="match status" value="1"/>
</dbReference>